<dbReference type="RefSeq" id="WP_094864022.1">
    <property type="nucleotide sequence ID" value="NZ_NKYE01000011.1"/>
</dbReference>
<evidence type="ECO:0000256" key="2">
    <source>
        <dbReference type="ARBA" id="ARBA00023125"/>
    </source>
</evidence>
<evidence type="ECO:0000256" key="3">
    <source>
        <dbReference type="ARBA" id="ARBA00023163"/>
    </source>
</evidence>
<comment type="caution">
    <text evidence="4">The sequence shown here is derived from an EMBL/GenBank/DDBJ whole genome shotgun (WGS) entry which is preliminary data.</text>
</comment>
<protein>
    <submittedName>
        <fullName evidence="4">MarR family transcriptional regulator</fullName>
    </submittedName>
</protein>
<dbReference type="Gene3D" id="1.10.10.10">
    <property type="entry name" value="Winged helix-like DNA-binding domain superfamily/Winged helix DNA-binding domain"/>
    <property type="match status" value="1"/>
</dbReference>
<keyword evidence="1" id="KW-0805">Transcription regulation</keyword>
<dbReference type="OrthoDB" id="67158at2"/>
<keyword evidence="2" id="KW-0238">DNA-binding</keyword>
<sequence>MDTGWDLEFADDAGRCFARQYGLPPMTGRVIGWLLVCDPAAQTIAQIAESLQASRTGVTAAARQLEDWSWLRRSRTAGERVDRVRLHPEVWSRLLDNQSEYAALGVLARRGLATAGGESRVRLAELAAFAEFLAEKMPGLVAEWQTRLDAVHAGHRR</sequence>
<dbReference type="PANTHER" id="PTHR38465">
    <property type="entry name" value="HTH-TYPE TRANSCRIPTIONAL REGULATOR MJ1563-RELATED"/>
    <property type="match status" value="1"/>
</dbReference>
<dbReference type="InterPro" id="IPR036390">
    <property type="entry name" value="WH_DNA-bd_sf"/>
</dbReference>
<keyword evidence="5" id="KW-1185">Reference proteome</keyword>
<accession>A0A263D0J4</accession>
<organism evidence="4 5">
    <name type="scientific">Amycolatopsis antarctica</name>
    <dbReference type="NCBI Taxonomy" id="1854586"/>
    <lineage>
        <taxon>Bacteria</taxon>
        <taxon>Bacillati</taxon>
        <taxon>Actinomycetota</taxon>
        <taxon>Actinomycetes</taxon>
        <taxon>Pseudonocardiales</taxon>
        <taxon>Pseudonocardiaceae</taxon>
        <taxon>Amycolatopsis</taxon>
    </lineage>
</organism>
<dbReference type="GO" id="GO:0003677">
    <property type="term" value="F:DNA binding"/>
    <property type="evidence" value="ECO:0007669"/>
    <property type="project" value="UniProtKB-KW"/>
</dbReference>
<evidence type="ECO:0000313" key="4">
    <source>
        <dbReference type="EMBL" id="OZM71739.1"/>
    </source>
</evidence>
<dbReference type="PANTHER" id="PTHR38465:SF2">
    <property type="entry name" value="HTH-TYPE TRANSCRIPTIONAL REGULATOR MMPR5"/>
    <property type="match status" value="1"/>
</dbReference>
<dbReference type="InterPro" id="IPR036388">
    <property type="entry name" value="WH-like_DNA-bd_sf"/>
</dbReference>
<evidence type="ECO:0000313" key="5">
    <source>
        <dbReference type="Proteomes" id="UP000242444"/>
    </source>
</evidence>
<dbReference type="InParanoid" id="A0A263D0J4"/>
<dbReference type="EMBL" id="NKYE01000011">
    <property type="protein sequence ID" value="OZM71739.1"/>
    <property type="molecule type" value="Genomic_DNA"/>
</dbReference>
<dbReference type="SUPFAM" id="SSF46785">
    <property type="entry name" value="Winged helix' DNA-binding domain"/>
    <property type="match status" value="1"/>
</dbReference>
<keyword evidence="3" id="KW-0804">Transcription</keyword>
<dbReference type="Proteomes" id="UP000242444">
    <property type="component" value="Unassembled WGS sequence"/>
</dbReference>
<proteinExistence type="predicted"/>
<evidence type="ECO:0000256" key="1">
    <source>
        <dbReference type="ARBA" id="ARBA00023015"/>
    </source>
</evidence>
<name>A0A263D0J4_9PSEU</name>
<dbReference type="InterPro" id="IPR052362">
    <property type="entry name" value="HTH-GbsR_regulator"/>
</dbReference>
<reference evidence="4 5" key="1">
    <citation type="submission" date="2017-07" db="EMBL/GenBank/DDBJ databases">
        <title>Amycolatopsis antarcticus sp. nov., isolated from the surface of an Antarcticus brown macroalga.</title>
        <authorList>
            <person name="Wang J."/>
            <person name="Leiva S."/>
            <person name="Huang J."/>
            <person name="Huang Y."/>
        </authorList>
    </citation>
    <scope>NUCLEOTIDE SEQUENCE [LARGE SCALE GENOMIC DNA]</scope>
    <source>
        <strain evidence="4 5">AU-G6</strain>
    </source>
</reference>
<dbReference type="AlphaFoldDB" id="A0A263D0J4"/>
<gene>
    <name evidence="4" type="ORF">CFN78_18070</name>
</gene>